<gene>
    <name evidence="2" type="ORF">Q9L58_001449</name>
</gene>
<comment type="caution">
    <text evidence="2">The sequence shown here is derived from an EMBL/GenBank/DDBJ whole genome shotgun (WGS) entry which is preliminary data.</text>
</comment>
<dbReference type="Proteomes" id="UP001447188">
    <property type="component" value="Unassembled WGS sequence"/>
</dbReference>
<organism evidence="2 3">
    <name type="scientific">Discina gigas</name>
    <dbReference type="NCBI Taxonomy" id="1032678"/>
    <lineage>
        <taxon>Eukaryota</taxon>
        <taxon>Fungi</taxon>
        <taxon>Dikarya</taxon>
        <taxon>Ascomycota</taxon>
        <taxon>Pezizomycotina</taxon>
        <taxon>Pezizomycetes</taxon>
        <taxon>Pezizales</taxon>
        <taxon>Discinaceae</taxon>
        <taxon>Discina</taxon>
    </lineage>
</organism>
<evidence type="ECO:0000313" key="3">
    <source>
        <dbReference type="Proteomes" id="UP001447188"/>
    </source>
</evidence>
<sequence>MALNTRFPTEITILILSFLPVKDLASASRVSRYLQALSEPLLYREPSLPPAVAEPSSLYIFVRTLLTPGRESLVSHVRTLLVDWDESSSTLPSEPESEIALFTAAESRLGIQNLRASYGAQIVLCLYLLPFLTTLDVMPSFRNHDFEVFIESLHATLPTSLPPGLQSLRVFNWYSDGCEQGVSYAMLLTIMRLPCIRTIDVDIIEELRGPFPDPDSRAISGITNLHFSAAISSTSLTRILTLPRALTHFSFNLTLGYDLNLSHLSTALKPLQRSLQILELGIFDRWSRGEVDGLLTSLREWPVLRSVRIAPVTLLGVENEQGLAQVLPAGLCALGIFSDYISLDTDIAEIVLVMLGQKGKMLPCLRRLALPPCIEANPKLFTEIIVACEKVGVVVVRHSELFVG</sequence>
<evidence type="ECO:0000313" key="2">
    <source>
        <dbReference type="EMBL" id="KAL0639421.1"/>
    </source>
</evidence>
<protein>
    <recommendedName>
        <fullName evidence="1">F-box domain-containing protein</fullName>
    </recommendedName>
</protein>
<dbReference type="SUPFAM" id="SSF81383">
    <property type="entry name" value="F-box domain"/>
    <property type="match status" value="1"/>
</dbReference>
<dbReference type="SMART" id="SM00256">
    <property type="entry name" value="FBOX"/>
    <property type="match status" value="1"/>
</dbReference>
<dbReference type="InterPro" id="IPR001810">
    <property type="entry name" value="F-box_dom"/>
</dbReference>
<dbReference type="CDD" id="cd09917">
    <property type="entry name" value="F-box_SF"/>
    <property type="match status" value="1"/>
</dbReference>
<dbReference type="EMBL" id="JBBBZM010000011">
    <property type="protein sequence ID" value="KAL0639421.1"/>
    <property type="molecule type" value="Genomic_DNA"/>
</dbReference>
<name>A0ABR3GU22_9PEZI</name>
<evidence type="ECO:0000259" key="1">
    <source>
        <dbReference type="SMART" id="SM00256"/>
    </source>
</evidence>
<dbReference type="Gene3D" id="1.20.1280.50">
    <property type="match status" value="1"/>
</dbReference>
<keyword evidence="3" id="KW-1185">Reference proteome</keyword>
<dbReference type="InterPro" id="IPR036047">
    <property type="entry name" value="F-box-like_dom_sf"/>
</dbReference>
<reference evidence="2 3" key="1">
    <citation type="submission" date="2024-02" db="EMBL/GenBank/DDBJ databases">
        <title>Discinaceae phylogenomics.</title>
        <authorList>
            <person name="Dirks A.C."/>
            <person name="James T.Y."/>
        </authorList>
    </citation>
    <scope>NUCLEOTIDE SEQUENCE [LARGE SCALE GENOMIC DNA]</scope>
    <source>
        <strain evidence="2 3">ACD0624</strain>
    </source>
</reference>
<dbReference type="Pfam" id="PF12937">
    <property type="entry name" value="F-box-like"/>
    <property type="match status" value="1"/>
</dbReference>
<accession>A0ABR3GU22</accession>
<proteinExistence type="predicted"/>
<feature type="domain" description="F-box" evidence="1">
    <location>
        <begin position="7"/>
        <end position="47"/>
    </location>
</feature>